<gene>
    <name evidence="2" type="ordered locus">BCE_2130</name>
</gene>
<evidence type="ECO:0000313" key="3">
    <source>
        <dbReference type="Proteomes" id="UP000002527"/>
    </source>
</evidence>
<keyword evidence="1" id="KW-0472">Membrane</keyword>
<name>Q739L0_BACC1</name>
<evidence type="ECO:0000313" key="2">
    <source>
        <dbReference type="EMBL" id="AAS41051.1"/>
    </source>
</evidence>
<organism evidence="2 3">
    <name type="scientific">Bacillus cereus (strain ATCC 10987 / NRS 248)</name>
    <dbReference type="NCBI Taxonomy" id="222523"/>
    <lineage>
        <taxon>Bacteria</taxon>
        <taxon>Bacillati</taxon>
        <taxon>Bacillota</taxon>
        <taxon>Bacilli</taxon>
        <taxon>Bacillales</taxon>
        <taxon>Bacillaceae</taxon>
        <taxon>Bacillus</taxon>
        <taxon>Bacillus cereus group</taxon>
    </lineage>
</organism>
<dbReference type="KEGG" id="bca:BCE_2130"/>
<feature type="transmembrane region" description="Helical" evidence="1">
    <location>
        <begin position="6"/>
        <end position="23"/>
    </location>
</feature>
<keyword evidence="1" id="KW-0812">Transmembrane</keyword>
<sequence length="34" mass="4034">MNIQKILILILAFFGVSYNIFFLKKFSIVVDRIE</sequence>
<dbReference type="Proteomes" id="UP000002527">
    <property type="component" value="Chromosome"/>
</dbReference>
<protein>
    <submittedName>
        <fullName evidence="2">Uncharacterized protein</fullName>
    </submittedName>
</protein>
<dbReference type="HOGENOM" id="CLU_3371820_0_0_9"/>
<evidence type="ECO:0000256" key="1">
    <source>
        <dbReference type="SAM" id="Phobius"/>
    </source>
</evidence>
<proteinExistence type="predicted"/>
<reference evidence="2 3" key="1">
    <citation type="journal article" date="2004" name="Nucleic Acids Res.">
        <title>The genome sequence of Bacillus cereus ATCC 10987 reveals metabolic adaptations and a large plasmid related to Bacillus anthracis pXO1.</title>
        <authorList>
            <person name="Rasko D.A."/>
            <person name="Ravel J."/>
            <person name="Okstad O.A."/>
            <person name="Helgason E."/>
            <person name="Cer R.Z."/>
            <person name="Jiang L."/>
            <person name="Shores K.A."/>
            <person name="Fouts D.E."/>
            <person name="Tourasse N.J."/>
            <person name="Angiuoli S.V."/>
            <person name="Kolonay J."/>
            <person name="Nelson W.C."/>
            <person name="Kolsto A.-B."/>
            <person name="Fraser C.M."/>
            <person name="Read T.D."/>
        </authorList>
    </citation>
    <scope>NUCLEOTIDE SEQUENCE [LARGE SCALE GENOMIC DNA]</scope>
    <source>
        <strain evidence="3">ATCC 10987 / NRS 248</strain>
    </source>
</reference>
<dbReference type="AlphaFoldDB" id="Q739L0"/>
<dbReference type="EMBL" id="AE017194">
    <property type="protein sequence ID" value="AAS41051.1"/>
    <property type="molecule type" value="Genomic_DNA"/>
</dbReference>
<keyword evidence="1" id="KW-1133">Transmembrane helix</keyword>
<accession>Q739L0</accession>